<dbReference type="InterPro" id="IPR029510">
    <property type="entry name" value="Ald_DH_CS_GLU"/>
</dbReference>
<accession>A0A2K9ADA6</accession>
<comment type="catalytic activity">
    <reaction evidence="1">
        <text>N-succinyl-L-glutamate 5-semialdehyde + NAD(+) + H2O = N-succinyl-L-glutamate + NADH + 2 H(+)</text>
        <dbReference type="Rhea" id="RHEA:10812"/>
        <dbReference type="ChEBI" id="CHEBI:15377"/>
        <dbReference type="ChEBI" id="CHEBI:15378"/>
        <dbReference type="ChEBI" id="CHEBI:57540"/>
        <dbReference type="ChEBI" id="CHEBI:57945"/>
        <dbReference type="ChEBI" id="CHEBI:58520"/>
        <dbReference type="ChEBI" id="CHEBI:58763"/>
        <dbReference type="EC" id="1.2.1.71"/>
    </reaction>
</comment>
<dbReference type="NCBIfam" id="NF006992">
    <property type="entry name" value="PRK09457.1"/>
    <property type="match status" value="1"/>
</dbReference>
<reference evidence="2 3" key="1">
    <citation type="submission" date="2017-12" db="EMBL/GenBank/DDBJ databases">
        <title>Kangiella profundi FT102 completed genome.</title>
        <authorList>
            <person name="Xu J."/>
            <person name="Wang J."/>
            <person name="Lu Y."/>
        </authorList>
    </citation>
    <scope>NUCLEOTIDE SEQUENCE [LARGE SCALE GENOMIC DNA]</scope>
    <source>
        <strain evidence="2 3">FT102</strain>
    </source>
</reference>
<dbReference type="InterPro" id="IPR016162">
    <property type="entry name" value="Ald_DH_N"/>
</dbReference>
<organism evidence="2 3">
    <name type="scientific">Kangiella profundi</name>
    <dbReference type="NCBI Taxonomy" id="1561924"/>
    <lineage>
        <taxon>Bacteria</taxon>
        <taxon>Pseudomonadati</taxon>
        <taxon>Pseudomonadota</taxon>
        <taxon>Gammaproteobacteria</taxon>
        <taxon>Kangiellales</taxon>
        <taxon>Kangiellaceae</taxon>
        <taxon>Kangiella</taxon>
    </lineage>
</organism>
<dbReference type="NCBIfam" id="TIGR03240">
    <property type="entry name" value="arg_catab_astD"/>
    <property type="match status" value="1"/>
</dbReference>
<dbReference type="OrthoDB" id="9812625at2"/>
<dbReference type="AlphaFoldDB" id="A0A2K9ADA6"/>
<protein>
    <recommendedName>
        <fullName evidence="1">N-succinylglutamate 5-semialdehyde dehydrogenase</fullName>
        <ecNumber evidence="1">1.2.1.71</ecNumber>
    </recommendedName>
    <alternativeName>
        <fullName evidence="1">Succinylglutamic semialdehyde dehydrogenase</fullName>
        <shortName evidence="1">SGSD</shortName>
    </alternativeName>
</protein>
<feature type="active site" evidence="1">
    <location>
        <position position="249"/>
    </location>
</feature>
<dbReference type="PROSITE" id="PS00687">
    <property type="entry name" value="ALDEHYDE_DEHYDR_GLU"/>
    <property type="match status" value="1"/>
</dbReference>
<sequence>MTQDAHKNLMINNQWLAGEGDNFSSINPANGEVIWQGNAATEEQVAQAIESAQKAGWDWSQKSLEERIAIIKNFEQQLKDSKEELAELIAKETGKPYWETLTEAGAMAGKIDISIRAYHERTGVKEAEMGAGIAATRHKPHGVLAVFGPYNFPGHLPNGHIVPALIAGNTIVFKPSELTPAVAELTVKLWQKAGLPDGVLNLVQGEVNTGIALASHPQVDGLLFTGSETVGKLLHKQVGGQPGKVLALEMGGNNPLILGDVKDLKAAVYHTIQSAYISAGQRCTCARRLFVPKTAQGDQFIEMLTDAVKNIRVSHYNDENKPFMGPVVSEKAAKDLVRAQQNLLDKGAKALVKMEHIKEGTGFVSPALLDVTGVTHDDEEFFGPILQVYRYDDFESAIAEANNTRFGLSAGLFSDDKAQYETFYRRIRAGIVNWNNQLTGASSAAPFGGVGNSGNHRPSAYYAADYCAYPVASIENPECVLPEALTPGVTL</sequence>
<dbReference type="RefSeq" id="WP_106646248.1">
    <property type="nucleotide sequence ID" value="NZ_BMGO01000002.1"/>
</dbReference>
<dbReference type="Proteomes" id="UP000232693">
    <property type="component" value="Chromosome"/>
</dbReference>
<keyword evidence="3" id="KW-1185">Reference proteome</keyword>
<dbReference type="Gene3D" id="3.40.605.10">
    <property type="entry name" value="Aldehyde Dehydrogenase, Chain A, domain 1"/>
    <property type="match status" value="1"/>
</dbReference>
<evidence type="ECO:0000256" key="1">
    <source>
        <dbReference type="HAMAP-Rule" id="MF_01174"/>
    </source>
</evidence>
<feature type="active site" evidence="1">
    <location>
        <position position="283"/>
    </location>
</feature>
<dbReference type="EC" id="1.2.1.71" evidence="1"/>
<keyword evidence="1" id="KW-0560">Oxidoreductase</keyword>
<dbReference type="PANTHER" id="PTHR11699">
    <property type="entry name" value="ALDEHYDE DEHYDROGENASE-RELATED"/>
    <property type="match status" value="1"/>
</dbReference>
<dbReference type="PROSITE" id="PS00070">
    <property type="entry name" value="ALDEHYDE_DEHYDR_CYS"/>
    <property type="match status" value="1"/>
</dbReference>
<feature type="binding site" evidence="1">
    <location>
        <begin position="226"/>
        <end position="231"/>
    </location>
    <ligand>
        <name>NAD(+)</name>
        <dbReference type="ChEBI" id="CHEBI:57540"/>
    </ligand>
</feature>
<dbReference type="GO" id="GO:0019545">
    <property type="term" value="P:L-arginine catabolic process to succinate"/>
    <property type="evidence" value="ECO:0007669"/>
    <property type="project" value="UniProtKB-UniRule"/>
</dbReference>
<dbReference type="InterPro" id="IPR015590">
    <property type="entry name" value="Aldehyde_DH_dom"/>
</dbReference>
<dbReference type="InterPro" id="IPR016161">
    <property type="entry name" value="Ald_DH/histidinol_DH"/>
</dbReference>
<dbReference type="KEGG" id="kpd:CW740_03585"/>
<dbReference type="GO" id="GO:0019544">
    <property type="term" value="P:L-arginine catabolic process to L-glutamate"/>
    <property type="evidence" value="ECO:0007669"/>
    <property type="project" value="UniProtKB-UniRule"/>
</dbReference>
<evidence type="ECO:0000313" key="2">
    <source>
        <dbReference type="EMBL" id="AUD78376.1"/>
    </source>
</evidence>
<comment type="pathway">
    <text evidence="1">Amino-acid degradation; L-arginine degradation via AST pathway; L-glutamate and succinate from L-arginine: step 4/5.</text>
</comment>
<dbReference type="EMBL" id="CP025120">
    <property type="protein sequence ID" value="AUD78376.1"/>
    <property type="molecule type" value="Genomic_DNA"/>
</dbReference>
<dbReference type="CDD" id="cd07095">
    <property type="entry name" value="ALDH_SGSD_AstD"/>
    <property type="match status" value="1"/>
</dbReference>
<keyword evidence="1" id="KW-0520">NAD</keyword>
<comment type="function">
    <text evidence="1">Catalyzes the NAD-dependent reduction of succinylglutamate semialdehyde into succinylglutamate.</text>
</comment>
<dbReference type="Gene3D" id="3.40.309.10">
    <property type="entry name" value="Aldehyde Dehydrogenase, Chain A, domain 2"/>
    <property type="match status" value="1"/>
</dbReference>
<evidence type="ECO:0000313" key="3">
    <source>
        <dbReference type="Proteomes" id="UP000232693"/>
    </source>
</evidence>
<dbReference type="GO" id="GO:0043824">
    <property type="term" value="F:succinylglutamate-semialdehyde dehydrogenase activity"/>
    <property type="evidence" value="ECO:0007669"/>
    <property type="project" value="UniProtKB-EC"/>
</dbReference>
<dbReference type="InterPro" id="IPR017649">
    <property type="entry name" value="SuccinylGlu_semiald_DH_AstD"/>
</dbReference>
<keyword evidence="1" id="KW-0056">Arginine metabolism</keyword>
<gene>
    <name evidence="1 2" type="primary">astD</name>
    <name evidence="2" type="ORF">CW740_03585</name>
</gene>
<dbReference type="Pfam" id="PF00171">
    <property type="entry name" value="Aldedh"/>
    <property type="match status" value="1"/>
</dbReference>
<dbReference type="InterPro" id="IPR016160">
    <property type="entry name" value="Ald_DH_CS_CYS"/>
</dbReference>
<proteinExistence type="inferred from homology"/>
<dbReference type="InterPro" id="IPR016163">
    <property type="entry name" value="Ald_DH_C"/>
</dbReference>
<dbReference type="HAMAP" id="MF_01174">
    <property type="entry name" value="Aldedh_AstD"/>
    <property type="match status" value="1"/>
</dbReference>
<comment type="similarity">
    <text evidence="1">Belongs to the aldehyde dehydrogenase family. AstD subfamily.</text>
</comment>
<dbReference type="UniPathway" id="UPA00185">
    <property type="reaction ID" value="UER00282"/>
</dbReference>
<dbReference type="SUPFAM" id="SSF53720">
    <property type="entry name" value="ALDH-like"/>
    <property type="match status" value="1"/>
</dbReference>
<dbReference type="FunFam" id="3.40.605.10:FF:000010">
    <property type="entry name" value="N-succinylglutamate 5-semialdehyde dehydrogenase"/>
    <property type="match status" value="1"/>
</dbReference>
<name>A0A2K9ADA6_9GAMM</name>